<gene>
    <name evidence="1" type="ORF">M5I08_05295</name>
</gene>
<keyword evidence="2" id="KW-1185">Reference proteome</keyword>
<dbReference type="EMBL" id="CP097320">
    <property type="protein sequence ID" value="UQX11833.1"/>
    <property type="molecule type" value="Genomic_DNA"/>
</dbReference>
<dbReference type="Proteomes" id="UP001056610">
    <property type="component" value="Chromosome"/>
</dbReference>
<name>A0ABY4QLG5_9MYCO</name>
<sequence length="61" mass="6992">MTNPKTQVNKKITRVNKMPLDKPSSWDVYLDTANKWGINKLHALRQLFTTGAWLPPMLVPS</sequence>
<proteinExistence type="predicted"/>
<reference evidence="1" key="1">
    <citation type="submission" date="2022-05" db="EMBL/GenBank/DDBJ databases">
        <title>A methanotrophic Mycobacterium dominates a cave microbial ecosystem.</title>
        <authorList>
            <person name="Van Spanning R.J.M."/>
            <person name="Guan Q."/>
            <person name="Melkonian C."/>
            <person name="Gallant J."/>
            <person name="Polerecky L."/>
            <person name="Flot J.-F."/>
            <person name="Brandt B.W."/>
            <person name="Braster M."/>
            <person name="Iturbe Espinoza P."/>
            <person name="Aerts J."/>
            <person name="Meima-Franke M."/>
            <person name="Piersma S.R."/>
            <person name="Bunduc C."/>
            <person name="Ummels R."/>
            <person name="Pain A."/>
            <person name="Fleming E.J."/>
            <person name="van der Wel N."/>
            <person name="Gherman V.D."/>
            <person name="Sarbu S.M."/>
            <person name="Bodelier P.L.E."/>
            <person name="Bitter W."/>
        </authorList>
    </citation>
    <scope>NUCLEOTIDE SEQUENCE</scope>
    <source>
        <strain evidence="1">Sulfur Cave</strain>
    </source>
</reference>
<protein>
    <submittedName>
        <fullName evidence="1">Uncharacterized protein</fullName>
    </submittedName>
</protein>
<dbReference type="RefSeq" id="WP_249763141.1">
    <property type="nucleotide sequence ID" value="NZ_CP097320.1"/>
</dbReference>
<organism evidence="1 2">
    <name type="scientific">Candidatus Mycobacterium methanotrophicum</name>
    <dbReference type="NCBI Taxonomy" id="2943498"/>
    <lineage>
        <taxon>Bacteria</taxon>
        <taxon>Bacillati</taxon>
        <taxon>Actinomycetota</taxon>
        <taxon>Actinomycetes</taxon>
        <taxon>Mycobacteriales</taxon>
        <taxon>Mycobacteriaceae</taxon>
        <taxon>Mycobacterium</taxon>
    </lineage>
</organism>
<evidence type="ECO:0000313" key="1">
    <source>
        <dbReference type="EMBL" id="UQX11833.1"/>
    </source>
</evidence>
<evidence type="ECO:0000313" key="2">
    <source>
        <dbReference type="Proteomes" id="UP001056610"/>
    </source>
</evidence>
<accession>A0ABY4QLG5</accession>